<dbReference type="GO" id="GO:0003677">
    <property type="term" value="F:DNA binding"/>
    <property type="evidence" value="ECO:0007669"/>
    <property type="project" value="TreeGrafter"/>
</dbReference>
<dbReference type="Proteomes" id="UP000499080">
    <property type="component" value="Unassembled WGS sequence"/>
</dbReference>
<evidence type="ECO:0000313" key="2">
    <source>
        <dbReference type="EMBL" id="GBM25940.1"/>
    </source>
</evidence>
<keyword evidence="3" id="KW-1185">Reference proteome</keyword>
<dbReference type="Pfam" id="PF03184">
    <property type="entry name" value="DDE_1"/>
    <property type="match status" value="1"/>
</dbReference>
<dbReference type="InterPro" id="IPR050863">
    <property type="entry name" value="CenT-Element_Derived"/>
</dbReference>
<dbReference type="OrthoDB" id="6778658at2759"/>
<dbReference type="AlphaFoldDB" id="A0A4Y2E9X1"/>
<comment type="caution">
    <text evidence="2">The sequence shown here is derived from an EMBL/GenBank/DDBJ whole genome shotgun (WGS) entry which is preliminary data.</text>
</comment>
<dbReference type="PANTHER" id="PTHR19303:SF73">
    <property type="entry name" value="PROTEIN PDC2"/>
    <property type="match status" value="1"/>
</dbReference>
<sequence length="110" mass="12805">MSDWLVDFDKRMKVQARKILLFLDNATSHPDDLKLKNVKLVFFPHNTTTLLQPLDQSIILSFRLRYRKLLLRHFLSQISSCKSSEELAKSESVLDVISWITSAIKKVEES</sequence>
<accession>A0A4Y2E9X1</accession>
<proteinExistence type="predicted"/>
<feature type="domain" description="DDE-1" evidence="1">
    <location>
        <begin position="1"/>
        <end position="109"/>
    </location>
</feature>
<dbReference type="GO" id="GO:0005634">
    <property type="term" value="C:nucleus"/>
    <property type="evidence" value="ECO:0007669"/>
    <property type="project" value="TreeGrafter"/>
</dbReference>
<protein>
    <recommendedName>
        <fullName evidence="1">DDE-1 domain-containing protein</fullName>
    </recommendedName>
</protein>
<name>A0A4Y2E9X1_ARAVE</name>
<dbReference type="EMBL" id="BGPR01000549">
    <property type="protein sequence ID" value="GBM25940.1"/>
    <property type="molecule type" value="Genomic_DNA"/>
</dbReference>
<dbReference type="InterPro" id="IPR004875">
    <property type="entry name" value="DDE_SF_endonuclease_dom"/>
</dbReference>
<evidence type="ECO:0000313" key="3">
    <source>
        <dbReference type="Proteomes" id="UP000499080"/>
    </source>
</evidence>
<dbReference type="PANTHER" id="PTHR19303">
    <property type="entry name" value="TRANSPOSON"/>
    <property type="match status" value="1"/>
</dbReference>
<gene>
    <name evidence="2" type="ORF">AVEN_94379_1</name>
</gene>
<evidence type="ECO:0000259" key="1">
    <source>
        <dbReference type="Pfam" id="PF03184"/>
    </source>
</evidence>
<reference evidence="2 3" key="1">
    <citation type="journal article" date="2019" name="Sci. Rep.">
        <title>Orb-weaving spider Araneus ventricosus genome elucidates the spidroin gene catalogue.</title>
        <authorList>
            <person name="Kono N."/>
            <person name="Nakamura H."/>
            <person name="Ohtoshi R."/>
            <person name="Moran D.A.P."/>
            <person name="Shinohara A."/>
            <person name="Yoshida Y."/>
            <person name="Fujiwara M."/>
            <person name="Mori M."/>
            <person name="Tomita M."/>
            <person name="Arakawa K."/>
        </authorList>
    </citation>
    <scope>NUCLEOTIDE SEQUENCE [LARGE SCALE GENOMIC DNA]</scope>
</reference>
<organism evidence="2 3">
    <name type="scientific">Araneus ventricosus</name>
    <name type="common">Orbweaver spider</name>
    <name type="synonym">Epeira ventricosa</name>
    <dbReference type="NCBI Taxonomy" id="182803"/>
    <lineage>
        <taxon>Eukaryota</taxon>
        <taxon>Metazoa</taxon>
        <taxon>Ecdysozoa</taxon>
        <taxon>Arthropoda</taxon>
        <taxon>Chelicerata</taxon>
        <taxon>Arachnida</taxon>
        <taxon>Araneae</taxon>
        <taxon>Araneomorphae</taxon>
        <taxon>Entelegynae</taxon>
        <taxon>Araneoidea</taxon>
        <taxon>Araneidae</taxon>
        <taxon>Araneus</taxon>
    </lineage>
</organism>